<dbReference type="Proteomes" id="UP000006545">
    <property type="component" value="Chromosome"/>
</dbReference>
<dbReference type="PANTHER" id="PTHR39087">
    <property type="entry name" value="UPF0104 MEMBRANE PROTEIN MJ1595"/>
    <property type="match status" value="1"/>
</dbReference>
<dbReference type="GO" id="GO:0005886">
    <property type="term" value="C:plasma membrane"/>
    <property type="evidence" value="ECO:0007669"/>
    <property type="project" value="UniProtKB-SubCell"/>
</dbReference>
<keyword evidence="3 6" id="KW-0812">Transmembrane</keyword>
<feature type="transmembrane region" description="Helical" evidence="6">
    <location>
        <begin position="133"/>
        <end position="156"/>
    </location>
</feature>
<feature type="transmembrane region" description="Helical" evidence="6">
    <location>
        <begin position="48"/>
        <end position="65"/>
    </location>
</feature>
<dbReference type="Pfam" id="PF03706">
    <property type="entry name" value="LPG_synthase_TM"/>
    <property type="match status" value="1"/>
</dbReference>
<name>F4KJJ8_PORAD</name>
<reference evidence="8" key="1">
    <citation type="submission" date="2011-04" db="EMBL/GenBank/DDBJ databases">
        <title>The complete genome of Porphyromonas asaccharolytica DSM 20707.</title>
        <authorList>
            <person name="Lucas S."/>
            <person name="Han J."/>
            <person name="Lapidus A."/>
            <person name="Bruce D."/>
            <person name="Goodwin L."/>
            <person name="Pitluck S."/>
            <person name="Peters L."/>
            <person name="Kyrpides N."/>
            <person name="Mavromatis K."/>
            <person name="Ivanova N."/>
            <person name="Ovchinnikova G."/>
            <person name="Pagani I."/>
            <person name="Lu M."/>
            <person name="Detter J.C."/>
            <person name="Tapia R."/>
            <person name="Han C."/>
            <person name="Land M."/>
            <person name="Hauser L."/>
            <person name="Markowitz V."/>
            <person name="Cheng J.-F."/>
            <person name="Hugenholtz P."/>
            <person name="Woyke T."/>
            <person name="Wu D."/>
            <person name="Gronow S."/>
            <person name="Wellnitz S."/>
            <person name="Brambilla E."/>
            <person name="Klenk H.-P."/>
            <person name="Eisen J.A."/>
        </authorList>
    </citation>
    <scope>NUCLEOTIDE SEQUENCE [LARGE SCALE GENOMIC DNA]</scope>
    <source>
        <strain evidence="8">ATCC 25260 / DSM 20707 / VPI 4198</strain>
    </source>
</reference>
<evidence type="ECO:0000256" key="4">
    <source>
        <dbReference type="ARBA" id="ARBA00022989"/>
    </source>
</evidence>
<evidence type="ECO:0000313" key="7">
    <source>
        <dbReference type="EMBL" id="AEE13620.1"/>
    </source>
</evidence>
<sequence length="354" mass="40188">MKKRHSWQWWLKNFLPLLIGLAILFYLYRHLELADTLRLLQHGVRYEYLLLSLPMGLLGNATRGYRWHLQMRPLYTPPARPINPILITVGSYAVNFVIPRAGEVWRCTEMKQREDYTLSATVGTLLVDRLSDIVVVLALFVAMMLFQPGTISQILAAQGLSLGSNLGDLFSSDYTTAWLIAGVSLLVILLVLYRFRKSSFMQRVREKLRSVLQAASALRGWRAWSQFIALTILLWLFYYYFFYLTFGAFAFTAELGHRAAFASFVLSTLMIAIPTPAGIGPWHYAVIISLTAFGVSEAEAGHFALIVHAVQTLWTIITGIIAIFALPIVNRHYKRASSLEDTSKIKRISYDEQS</sequence>
<feature type="transmembrane region" description="Helical" evidence="6">
    <location>
        <begin position="227"/>
        <end position="253"/>
    </location>
</feature>
<dbReference type="RefSeq" id="WP_013760926.1">
    <property type="nucleotide sequence ID" value="NC_015501.1"/>
</dbReference>
<evidence type="ECO:0008006" key="9">
    <source>
        <dbReference type="Google" id="ProtNLM"/>
    </source>
</evidence>
<accession>F4KJJ8</accession>
<dbReference type="PANTHER" id="PTHR39087:SF2">
    <property type="entry name" value="UPF0104 MEMBRANE PROTEIN MJ1595"/>
    <property type="match status" value="1"/>
</dbReference>
<dbReference type="InterPro" id="IPR022791">
    <property type="entry name" value="L-PG_synthase/AglD"/>
</dbReference>
<keyword evidence="5 6" id="KW-0472">Membrane</keyword>
<evidence type="ECO:0000256" key="1">
    <source>
        <dbReference type="ARBA" id="ARBA00004651"/>
    </source>
</evidence>
<feature type="transmembrane region" description="Helical" evidence="6">
    <location>
        <begin position="259"/>
        <end position="277"/>
    </location>
</feature>
<dbReference type="KEGG" id="pah:Poras_1689"/>
<gene>
    <name evidence="7" type="ordered locus">Poras_1689</name>
</gene>
<feature type="transmembrane region" description="Helical" evidence="6">
    <location>
        <begin position="176"/>
        <end position="195"/>
    </location>
</feature>
<dbReference type="HOGENOM" id="CLU_048072_0_0_10"/>
<dbReference type="OrthoDB" id="9812094at2"/>
<protein>
    <recommendedName>
        <fullName evidence="9">Lysylphosphatidylglycerol synthetase/UPF0104</fullName>
    </recommendedName>
</protein>
<organism evidence="7 8">
    <name type="scientific">Porphyromonas asaccharolytica (strain ATCC 25260 / DSM 20707 / BCRC 10618 / CCUG 7834 / JCM 6326 / LMG 13178 / VPI 4198 / B440)</name>
    <name type="common">Bacteroides asaccharolyticus</name>
    <dbReference type="NCBI Taxonomy" id="879243"/>
    <lineage>
        <taxon>Bacteria</taxon>
        <taxon>Pseudomonadati</taxon>
        <taxon>Bacteroidota</taxon>
        <taxon>Bacteroidia</taxon>
        <taxon>Bacteroidales</taxon>
        <taxon>Porphyromonadaceae</taxon>
        <taxon>Porphyromonas</taxon>
    </lineage>
</organism>
<evidence type="ECO:0000256" key="3">
    <source>
        <dbReference type="ARBA" id="ARBA00022692"/>
    </source>
</evidence>
<dbReference type="EMBL" id="CP002689">
    <property type="protein sequence ID" value="AEE13620.1"/>
    <property type="molecule type" value="Genomic_DNA"/>
</dbReference>
<keyword evidence="2" id="KW-1003">Cell membrane</keyword>
<feature type="transmembrane region" description="Helical" evidence="6">
    <location>
        <begin position="9"/>
        <end position="28"/>
    </location>
</feature>
<dbReference type="STRING" id="879243.Poras_1689"/>
<keyword evidence="4 6" id="KW-1133">Transmembrane helix</keyword>
<keyword evidence="8" id="KW-1185">Reference proteome</keyword>
<dbReference type="eggNOG" id="COG0392">
    <property type="taxonomic scope" value="Bacteria"/>
</dbReference>
<evidence type="ECO:0000256" key="5">
    <source>
        <dbReference type="ARBA" id="ARBA00023136"/>
    </source>
</evidence>
<evidence type="ECO:0000256" key="2">
    <source>
        <dbReference type="ARBA" id="ARBA00022475"/>
    </source>
</evidence>
<proteinExistence type="predicted"/>
<evidence type="ECO:0000313" key="8">
    <source>
        <dbReference type="Proteomes" id="UP000006545"/>
    </source>
</evidence>
<dbReference type="AlphaFoldDB" id="F4KJJ8"/>
<comment type="subcellular location">
    <subcellularLocation>
        <location evidence="1">Cell membrane</location>
        <topology evidence="1">Multi-pass membrane protein</topology>
    </subcellularLocation>
</comment>
<evidence type="ECO:0000256" key="6">
    <source>
        <dbReference type="SAM" id="Phobius"/>
    </source>
</evidence>
<feature type="transmembrane region" description="Helical" evidence="6">
    <location>
        <begin position="312"/>
        <end position="329"/>
    </location>
</feature>